<keyword evidence="5 9" id="KW-1133">Transmembrane helix</keyword>
<keyword evidence="11" id="KW-1185">Reference proteome</keyword>
<gene>
    <name evidence="10" type="ORF">FQU76_02960</name>
</gene>
<dbReference type="Pfam" id="PF09594">
    <property type="entry name" value="GT87"/>
    <property type="match status" value="1"/>
</dbReference>
<keyword evidence="4 9" id="KW-0812">Transmembrane</keyword>
<evidence type="ECO:0000256" key="3">
    <source>
        <dbReference type="ARBA" id="ARBA00022679"/>
    </source>
</evidence>
<evidence type="ECO:0000256" key="7">
    <source>
        <dbReference type="ARBA" id="ARBA00024033"/>
    </source>
</evidence>
<comment type="similarity">
    <text evidence="7">Belongs to the glycosyltransferase 87 family.</text>
</comment>
<evidence type="ECO:0000256" key="1">
    <source>
        <dbReference type="ARBA" id="ARBA00004651"/>
    </source>
</evidence>
<dbReference type="Proteomes" id="UP000320580">
    <property type="component" value="Chromosome"/>
</dbReference>
<feature type="transmembrane region" description="Helical" evidence="9">
    <location>
        <begin position="342"/>
        <end position="360"/>
    </location>
</feature>
<keyword evidence="6 9" id="KW-0472">Membrane</keyword>
<feature type="transmembrane region" description="Helical" evidence="9">
    <location>
        <begin position="250"/>
        <end position="270"/>
    </location>
</feature>
<dbReference type="GO" id="GO:0005886">
    <property type="term" value="C:plasma membrane"/>
    <property type="evidence" value="ECO:0007669"/>
    <property type="project" value="UniProtKB-SubCell"/>
</dbReference>
<dbReference type="OrthoDB" id="3362857at2"/>
<dbReference type="RefSeq" id="WP_146478955.1">
    <property type="nucleotide sequence ID" value="NZ_CP042266.1"/>
</dbReference>
<feature type="transmembrane region" description="Helical" evidence="9">
    <location>
        <begin position="426"/>
        <end position="446"/>
    </location>
</feature>
<evidence type="ECO:0000256" key="9">
    <source>
        <dbReference type="SAM" id="Phobius"/>
    </source>
</evidence>
<feature type="transmembrane region" description="Helical" evidence="9">
    <location>
        <begin position="223"/>
        <end position="244"/>
    </location>
</feature>
<dbReference type="KEGG" id="sqz:FQU76_02960"/>
<dbReference type="GO" id="GO:0016758">
    <property type="term" value="F:hexosyltransferase activity"/>
    <property type="evidence" value="ECO:0007669"/>
    <property type="project" value="InterPro"/>
</dbReference>
<reference evidence="10 11" key="1">
    <citation type="submission" date="2019-07" db="EMBL/GenBank/DDBJ databases">
        <authorList>
            <person name="Zhu P."/>
        </authorList>
    </citation>
    <scope>NUCLEOTIDE SEQUENCE [LARGE SCALE GENOMIC DNA]</scope>
    <source>
        <strain evidence="10 11">SSL-25</strain>
    </source>
</reference>
<protein>
    <submittedName>
        <fullName evidence="10">DUF2029 domain-containing protein</fullName>
    </submittedName>
</protein>
<feature type="transmembrane region" description="Helical" evidence="9">
    <location>
        <begin position="182"/>
        <end position="202"/>
    </location>
</feature>
<dbReference type="InterPro" id="IPR018584">
    <property type="entry name" value="GT87"/>
</dbReference>
<feature type="transmembrane region" description="Helical" evidence="9">
    <location>
        <begin position="37"/>
        <end position="54"/>
    </location>
</feature>
<evidence type="ECO:0000256" key="4">
    <source>
        <dbReference type="ARBA" id="ARBA00022692"/>
    </source>
</evidence>
<keyword evidence="2" id="KW-1003">Cell membrane</keyword>
<dbReference type="EMBL" id="CP042266">
    <property type="protein sequence ID" value="QDY75645.1"/>
    <property type="molecule type" value="Genomic_DNA"/>
</dbReference>
<proteinExistence type="inferred from homology"/>
<evidence type="ECO:0000256" key="5">
    <source>
        <dbReference type="ARBA" id="ARBA00022989"/>
    </source>
</evidence>
<feature type="region of interest" description="Disordered" evidence="8">
    <location>
        <begin position="453"/>
        <end position="490"/>
    </location>
</feature>
<accession>A0A5B8J1M7</accession>
<evidence type="ECO:0000313" key="10">
    <source>
        <dbReference type="EMBL" id="QDY75645.1"/>
    </source>
</evidence>
<evidence type="ECO:0000256" key="8">
    <source>
        <dbReference type="SAM" id="MobiDB-lite"/>
    </source>
</evidence>
<evidence type="ECO:0000256" key="2">
    <source>
        <dbReference type="ARBA" id="ARBA00022475"/>
    </source>
</evidence>
<sequence length="490" mass="51863">MITARTVRTGVLLAALTATLVPTIRYGDYYGDPAGLSWRYTVCWLIFAAAVWSLRTVPVRYAAAVVLAGGIAVTATGLAAAPSTSTDSFRYAWDGRVQAAGISPYDHVPGDPALAGLRDAWLFPSGEACTGPDRVRIQAPSGQLRCTRINRPAVPTIYPPVAEGYFLLVHSLSPDGSRHKPLQIGGAVIALGTTAALLLVLRRRGDVRWAAYWAWCPAVPVEAVNNAHVDALGALIVVIALGVVGRHRGWGGALLGAAIATKLLPVVVLPGALGGVRRARDAAAVLLPAAVVTAVVYLPYALVSQGSVLGYLGGYAAEEGYDDTSSAKNRFALLRLVLPDDWTLPALVLVSAAVVGWVLWRGDPDRPWSGALSVTGTVFLLLTPGYSWYALLLVALVALDGRWEWLGIALAGAAKYVLAPAFDDGYAVGTAAYAIAGIAVVVGWGVRRHVGNGSPPPFRRGEQSVRRAGYQRSPEQPDRLRRSVRSCPDW</sequence>
<organism evidence="10 11">
    <name type="scientific">Streptomyces qinzhouensis</name>
    <dbReference type="NCBI Taxonomy" id="2599401"/>
    <lineage>
        <taxon>Bacteria</taxon>
        <taxon>Bacillati</taxon>
        <taxon>Actinomycetota</taxon>
        <taxon>Actinomycetes</taxon>
        <taxon>Kitasatosporales</taxon>
        <taxon>Streptomycetaceae</taxon>
        <taxon>Streptomyces</taxon>
    </lineage>
</organism>
<feature type="transmembrane region" description="Helical" evidence="9">
    <location>
        <begin position="61"/>
        <end position="81"/>
    </location>
</feature>
<feature type="transmembrane region" description="Helical" evidence="9">
    <location>
        <begin position="372"/>
        <end position="399"/>
    </location>
</feature>
<comment type="subcellular location">
    <subcellularLocation>
        <location evidence="1">Cell membrane</location>
        <topology evidence="1">Multi-pass membrane protein</topology>
    </subcellularLocation>
</comment>
<name>A0A5B8J1M7_9ACTN</name>
<evidence type="ECO:0000313" key="11">
    <source>
        <dbReference type="Proteomes" id="UP000320580"/>
    </source>
</evidence>
<evidence type="ECO:0000256" key="6">
    <source>
        <dbReference type="ARBA" id="ARBA00023136"/>
    </source>
</evidence>
<keyword evidence="3" id="KW-0808">Transferase</keyword>
<dbReference type="AlphaFoldDB" id="A0A5B8J1M7"/>
<feature type="transmembrane region" description="Helical" evidence="9">
    <location>
        <begin position="282"/>
        <end position="302"/>
    </location>
</feature>